<accession>R4U4J2</accession>
<organism evidence="1 2">
    <name type="scientific">Spiroplasma chrysopicola DF-1</name>
    <dbReference type="NCBI Taxonomy" id="1276227"/>
    <lineage>
        <taxon>Bacteria</taxon>
        <taxon>Bacillati</taxon>
        <taxon>Mycoplasmatota</taxon>
        <taxon>Mollicutes</taxon>
        <taxon>Entomoplasmatales</taxon>
        <taxon>Spiroplasmataceae</taxon>
        <taxon>Spiroplasma</taxon>
    </lineage>
</organism>
<keyword evidence="2" id="KW-1185">Reference proteome</keyword>
<dbReference type="STRING" id="1276227.SCHRY_v1c09150"/>
<dbReference type="PATRIC" id="fig|1276227.3.peg.921"/>
<name>R4U4J2_9MOLU</name>
<dbReference type="Proteomes" id="UP000013964">
    <property type="component" value="Chromosome"/>
</dbReference>
<dbReference type="OrthoDB" id="9831225at2"/>
<proteinExistence type="predicted"/>
<dbReference type="EMBL" id="CP005077">
    <property type="protein sequence ID" value="AGM25488.1"/>
    <property type="molecule type" value="Genomic_DNA"/>
</dbReference>
<dbReference type="AlphaFoldDB" id="R4U4J2"/>
<dbReference type="KEGG" id="scr:SCHRY_v1c09150"/>
<evidence type="ECO:0000313" key="1">
    <source>
        <dbReference type="EMBL" id="AGM25488.1"/>
    </source>
</evidence>
<reference evidence="1 2" key="1">
    <citation type="journal article" date="2013" name="Genome Biol. Evol.">
        <title>Complete genomes of two dipteran-associated spiroplasmas provided insights into the origin, dynamics, and impacts of viral invasion in spiroplasma.</title>
        <authorList>
            <person name="Ku C."/>
            <person name="Lo W.S."/>
            <person name="Chen L.L."/>
            <person name="Kuo C.H."/>
        </authorList>
    </citation>
    <scope>NUCLEOTIDE SEQUENCE [LARGE SCALE GENOMIC DNA]</scope>
    <source>
        <strain evidence="1 2">DF-1</strain>
    </source>
</reference>
<evidence type="ECO:0000313" key="2">
    <source>
        <dbReference type="Proteomes" id="UP000013964"/>
    </source>
</evidence>
<dbReference type="RefSeq" id="WP_016339309.1">
    <property type="nucleotide sequence ID" value="NC_021280.1"/>
</dbReference>
<dbReference type="HOGENOM" id="CLU_1926256_0_0_14"/>
<protein>
    <submittedName>
        <fullName evidence="1">Uncharacterized protein</fullName>
    </submittedName>
</protein>
<gene>
    <name evidence="1" type="ORF">SCHRY_v1c09150</name>
</gene>
<sequence>MLKLFRFDEPINNKIKLLETTKIDWNELASENFVNVENILKEFANELIGYTEVNNKVSYLVFADNYDQNYLENKDITFRILSNAKIINERYETWGITSLNRLFEELRISKEEVLLNNEPYHFKNDNSYELE</sequence>